<accession>A0A9N7UH43</accession>
<protein>
    <recommendedName>
        <fullName evidence="4">Secreted protein</fullName>
    </recommendedName>
</protein>
<feature type="chain" id="PRO_5040352934" description="Secreted protein" evidence="1">
    <location>
        <begin position="26"/>
        <end position="108"/>
    </location>
</feature>
<dbReference type="EMBL" id="CADEAL010001191">
    <property type="protein sequence ID" value="CAB1429973.1"/>
    <property type="molecule type" value="Genomic_DNA"/>
</dbReference>
<evidence type="ECO:0008006" key="4">
    <source>
        <dbReference type="Google" id="ProtNLM"/>
    </source>
</evidence>
<proteinExistence type="predicted"/>
<sequence>MAVFTSKVGAVTALLCVAAVTPQRANFPGANEAKAAPSVGLHTSSKRGLAVRAITLTLDICVNSIQRSGPRAMPSCSLDFWLSMMTTADTLSKLMYHPPVRRQAECAQ</sequence>
<keyword evidence="1" id="KW-0732">Signal</keyword>
<organism evidence="2 3">
    <name type="scientific">Pleuronectes platessa</name>
    <name type="common">European plaice</name>
    <dbReference type="NCBI Taxonomy" id="8262"/>
    <lineage>
        <taxon>Eukaryota</taxon>
        <taxon>Metazoa</taxon>
        <taxon>Chordata</taxon>
        <taxon>Craniata</taxon>
        <taxon>Vertebrata</taxon>
        <taxon>Euteleostomi</taxon>
        <taxon>Actinopterygii</taxon>
        <taxon>Neopterygii</taxon>
        <taxon>Teleostei</taxon>
        <taxon>Neoteleostei</taxon>
        <taxon>Acanthomorphata</taxon>
        <taxon>Carangaria</taxon>
        <taxon>Pleuronectiformes</taxon>
        <taxon>Pleuronectoidei</taxon>
        <taxon>Pleuronectidae</taxon>
        <taxon>Pleuronectes</taxon>
    </lineage>
</organism>
<evidence type="ECO:0000256" key="1">
    <source>
        <dbReference type="SAM" id="SignalP"/>
    </source>
</evidence>
<gene>
    <name evidence="2" type="ORF">PLEPLA_LOCUS17953</name>
</gene>
<comment type="caution">
    <text evidence="2">The sequence shown here is derived from an EMBL/GenBank/DDBJ whole genome shotgun (WGS) entry which is preliminary data.</text>
</comment>
<evidence type="ECO:0000313" key="3">
    <source>
        <dbReference type="Proteomes" id="UP001153269"/>
    </source>
</evidence>
<reference evidence="2" key="1">
    <citation type="submission" date="2020-03" db="EMBL/GenBank/DDBJ databases">
        <authorList>
            <person name="Weist P."/>
        </authorList>
    </citation>
    <scope>NUCLEOTIDE SEQUENCE</scope>
</reference>
<dbReference type="Proteomes" id="UP001153269">
    <property type="component" value="Unassembled WGS sequence"/>
</dbReference>
<feature type="signal peptide" evidence="1">
    <location>
        <begin position="1"/>
        <end position="25"/>
    </location>
</feature>
<keyword evidence="3" id="KW-1185">Reference proteome</keyword>
<name>A0A9N7UH43_PLEPL</name>
<dbReference type="AlphaFoldDB" id="A0A9N7UH43"/>
<evidence type="ECO:0000313" key="2">
    <source>
        <dbReference type="EMBL" id="CAB1429973.1"/>
    </source>
</evidence>